<evidence type="ECO:0000259" key="13">
    <source>
        <dbReference type="Pfam" id="PF04151"/>
    </source>
</evidence>
<protein>
    <submittedName>
        <fullName evidence="14">Serine protease</fullName>
    </submittedName>
</protein>
<keyword evidence="8" id="KW-0865">Zymogen</keyword>
<reference evidence="14 15" key="1">
    <citation type="submission" date="2017-09" db="EMBL/GenBank/DDBJ databases">
        <authorList>
            <person name="Ehlers B."/>
            <person name="Leendertz F.H."/>
        </authorList>
    </citation>
    <scope>NUCLEOTIDE SEQUENCE [LARGE SCALE GENOMIC DNA]</scope>
    <source>
        <strain evidence="14 15">CGMCC 1.10978</strain>
    </source>
</reference>
<evidence type="ECO:0000259" key="12">
    <source>
        <dbReference type="Pfam" id="PF00082"/>
    </source>
</evidence>
<evidence type="ECO:0000256" key="8">
    <source>
        <dbReference type="ARBA" id="ARBA00023145"/>
    </source>
</evidence>
<feature type="chain" id="PRO_5012877267" evidence="11">
    <location>
        <begin position="33"/>
        <end position="601"/>
    </location>
</feature>
<keyword evidence="7 9" id="KW-0720">Serine protease</keyword>
<sequence>MKLQNRSNRKHRNALMSAMLLALACSASGAFAADASRIGTSGLEDGGNYDRFIVKYRDGSIASGNSAGLQQSLNSALSGAGLGAAAKGRSAVAAAKLRRMATGADVIRTSRKLDRVEAENLMRQLAVDPDVLYVEVDAMRTRNLVPNDTYYAQYQWHFKDPVGGINLPAAWDNATGAGVVVAVLDTGITPHSDMDANILPGYDFISDTFVSRDGDLRDPNPLDEGDWNPVAGECYAGSPVQDSSWHGTHVAGTIAEVTNNAKGMAGGAFDAKVVPVRVLGRCGGYTSDIADAVIWASGGTVAGVPANANPAEVINLSLGGSGACSQTEQAAFDTAIANGSTVVVAAGNSAANAANYSPASCNGVITVAATRITGGIASYSNYGDVVEISAPGGGGSVDGNPGGYVWSAGNAGTTVPTTETYFGMGGTSMAAPHVAAVVALMQSVAETPLTPSEVAATLQATARPFPVAPPANRPIGAGIVDAAAAVEAVIGGGEPPTATPLTNNVAVGGNSGAANASIKYALEVPAGATKLSFVSFGGSGNADLYVKFGSEADASSYDFRSVRPGNTETVNIAKPKAGTYYVTLVGKTAFSNVSIRGSFKP</sequence>
<evidence type="ECO:0000256" key="10">
    <source>
        <dbReference type="RuleBase" id="RU003355"/>
    </source>
</evidence>
<dbReference type="GO" id="GO:0004252">
    <property type="term" value="F:serine-type endopeptidase activity"/>
    <property type="evidence" value="ECO:0007669"/>
    <property type="project" value="UniProtKB-UniRule"/>
</dbReference>
<comment type="similarity">
    <text evidence="2 9 10">Belongs to the peptidase S8 family.</text>
</comment>
<evidence type="ECO:0000313" key="15">
    <source>
        <dbReference type="Proteomes" id="UP000219374"/>
    </source>
</evidence>
<dbReference type="InterPro" id="IPR023828">
    <property type="entry name" value="Peptidase_S8_Ser-AS"/>
</dbReference>
<comment type="subcellular location">
    <subcellularLocation>
        <location evidence="1">Secreted</location>
    </subcellularLocation>
</comment>
<evidence type="ECO:0000256" key="4">
    <source>
        <dbReference type="ARBA" id="ARBA00022670"/>
    </source>
</evidence>
<dbReference type="Pfam" id="PF04151">
    <property type="entry name" value="PPC"/>
    <property type="match status" value="1"/>
</dbReference>
<feature type="domain" description="Peptidase S8/S53" evidence="12">
    <location>
        <begin position="176"/>
        <end position="463"/>
    </location>
</feature>
<keyword evidence="4 9" id="KW-0645">Protease</keyword>
<accession>A0A286DC96</accession>
<dbReference type="InterPro" id="IPR034176">
    <property type="entry name" value="Peptidases_S8_13"/>
</dbReference>
<keyword evidence="15" id="KW-1185">Reference proteome</keyword>
<dbReference type="SUPFAM" id="SSF52743">
    <property type="entry name" value="Subtilisin-like"/>
    <property type="match status" value="1"/>
</dbReference>
<feature type="domain" description="Peptidase C-terminal archaeal/bacterial" evidence="13">
    <location>
        <begin position="519"/>
        <end position="584"/>
    </location>
</feature>
<name>A0A286DC96_9GAMM</name>
<feature type="active site" description="Charge relay system" evidence="9">
    <location>
        <position position="246"/>
    </location>
</feature>
<dbReference type="Gene3D" id="2.60.120.380">
    <property type="match status" value="1"/>
</dbReference>
<dbReference type="Gene3D" id="3.40.50.200">
    <property type="entry name" value="Peptidase S8/S53 domain"/>
    <property type="match status" value="1"/>
</dbReference>
<evidence type="ECO:0000256" key="1">
    <source>
        <dbReference type="ARBA" id="ARBA00004613"/>
    </source>
</evidence>
<dbReference type="GO" id="GO:0005576">
    <property type="term" value="C:extracellular region"/>
    <property type="evidence" value="ECO:0007669"/>
    <property type="project" value="UniProtKB-SubCell"/>
</dbReference>
<dbReference type="PANTHER" id="PTHR43806">
    <property type="entry name" value="PEPTIDASE S8"/>
    <property type="match status" value="1"/>
</dbReference>
<dbReference type="InterPro" id="IPR000209">
    <property type="entry name" value="Peptidase_S8/S53_dom"/>
</dbReference>
<keyword evidence="3" id="KW-0964">Secreted</keyword>
<feature type="signal peptide" evidence="11">
    <location>
        <begin position="1"/>
        <end position="32"/>
    </location>
</feature>
<evidence type="ECO:0000256" key="9">
    <source>
        <dbReference type="PROSITE-ProRule" id="PRU01240"/>
    </source>
</evidence>
<evidence type="ECO:0000256" key="6">
    <source>
        <dbReference type="ARBA" id="ARBA00022801"/>
    </source>
</evidence>
<keyword evidence="6 9" id="KW-0378">Hydrolase</keyword>
<dbReference type="InterPro" id="IPR015500">
    <property type="entry name" value="Peptidase_S8_subtilisin-rel"/>
</dbReference>
<dbReference type="InterPro" id="IPR023827">
    <property type="entry name" value="Peptidase_S8_Asp-AS"/>
</dbReference>
<dbReference type="CDD" id="cd07496">
    <property type="entry name" value="Peptidases_S8_13"/>
    <property type="match status" value="1"/>
</dbReference>
<dbReference type="PROSITE" id="PS51257">
    <property type="entry name" value="PROKAR_LIPOPROTEIN"/>
    <property type="match status" value="1"/>
</dbReference>
<dbReference type="GO" id="GO:0006508">
    <property type="term" value="P:proteolysis"/>
    <property type="evidence" value="ECO:0007669"/>
    <property type="project" value="UniProtKB-KW"/>
</dbReference>
<evidence type="ECO:0000256" key="11">
    <source>
        <dbReference type="SAM" id="SignalP"/>
    </source>
</evidence>
<keyword evidence="5 11" id="KW-0732">Signal</keyword>
<dbReference type="AlphaFoldDB" id="A0A286DC96"/>
<dbReference type="InterPro" id="IPR050131">
    <property type="entry name" value="Peptidase_S8_subtilisin-like"/>
</dbReference>
<gene>
    <name evidence="14" type="ORF">SAMN06296416_10927</name>
</gene>
<dbReference type="Pfam" id="PF00082">
    <property type="entry name" value="Peptidase_S8"/>
    <property type="match status" value="1"/>
</dbReference>
<evidence type="ECO:0000313" key="14">
    <source>
        <dbReference type="EMBL" id="SOD56229.1"/>
    </source>
</evidence>
<dbReference type="FunFam" id="3.40.50.200:FF:000022">
    <property type="entry name" value="Extracellular protease"/>
    <property type="match status" value="1"/>
</dbReference>
<evidence type="ECO:0000256" key="3">
    <source>
        <dbReference type="ARBA" id="ARBA00022525"/>
    </source>
</evidence>
<dbReference type="Proteomes" id="UP000219374">
    <property type="component" value="Unassembled WGS sequence"/>
</dbReference>
<evidence type="ECO:0000256" key="7">
    <source>
        <dbReference type="ARBA" id="ARBA00022825"/>
    </source>
</evidence>
<evidence type="ECO:0000256" key="5">
    <source>
        <dbReference type="ARBA" id="ARBA00022729"/>
    </source>
</evidence>
<feature type="active site" description="Charge relay system" evidence="9">
    <location>
        <position position="428"/>
    </location>
</feature>
<organism evidence="14 15">
    <name type="scientific">Pseudoxanthomonas wuyuanensis</name>
    <dbReference type="NCBI Taxonomy" id="1073196"/>
    <lineage>
        <taxon>Bacteria</taxon>
        <taxon>Pseudomonadati</taxon>
        <taxon>Pseudomonadota</taxon>
        <taxon>Gammaproteobacteria</taxon>
        <taxon>Lysobacterales</taxon>
        <taxon>Lysobacteraceae</taxon>
        <taxon>Pseudoxanthomonas</taxon>
    </lineage>
</organism>
<dbReference type="PROSITE" id="PS00138">
    <property type="entry name" value="SUBTILASE_SER"/>
    <property type="match status" value="1"/>
</dbReference>
<dbReference type="PANTHER" id="PTHR43806:SF11">
    <property type="entry name" value="CEREVISIN-RELATED"/>
    <property type="match status" value="1"/>
</dbReference>
<evidence type="ECO:0000256" key="2">
    <source>
        <dbReference type="ARBA" id="ARBA00011073"/>
    </source>
</evidence>
<dbReference type="PRINTS" id="PR00723">
    <property type="entry name" value="SUBTILISIN"/>
</dbReference>
<dbReference type="PROSITE" id="PS51892">
    <property type="entry name" value="SUBTILASE"/>
    <property type="match status" value="1"/>
</dbReference>
<proteinExistence type="inferred from homology"/>
<dbReference type="EMBL" id="OCND01000009">
    <property type="protein sequence ID" value="SOD56229.1"/>
    <property type="molecule type" value="Genomic_DNA"/>
</dbReference>
<feature type="active site" description="Charge relay system" evidence="9">
    <location>
        <position position="185"/>
    </location>
</feature>
<dbReference type="PROSITE" id="PS00136">
    <property type="entry name" value="SUBTILASE_ASP"/>
    <property type="match status" value="1"/>
</dbReference>
<dbReference type="InterPro" id="IPR007280">
    <property type="entry name" value="Peptidase_C_arc/bac"/>
</dbReference>
<dbReference type="InterPro" id="IPR036852">
    <property type="entry name" value="Peptidase_S8/S53_dom_sf"/>
</dbReference>